<accession>A0ABU6Y5X1</accession>
<gene>
    <name evidence="1" type="ORF">PIB30_017660</name>
</gene>
<protein>
    <submittedName>
        <fullName evidence="1">Uncharacterized protein</fullName>
    </submittedName>
</protein>
<organism evidence="1 2">
    <name type="scientific">Stylosanthes scabra</name>
    <dbReference type="NCBI Taxonomy" id="79078"/>
    <lineage>
        <taxon>Eukaryota</taxon>
        <taxon>Viridiplantae</taxon>
        <taxon>Streptophyta</taxon>
        <taxon>Embryophyta</taxon>
        <taxon>Tracheophyta</taxon>
        <taxon>Spermatophyta</taxon>
        <taxon>Magnoliopsida</taxon>
        <taxon>eudicotyledons</taxon>
        <taxon>Gunneridae</taxon>
        <taxon>Pentapetalae</taxon>
        <taxon>rosids</taxon>
        <taxon>fabids</taxon>
        <taxon>Fabales</taxon>
        <taxon>Fabaceae</taxon>
        <taxon>Papilionoideae</taxon>
        <taxon>50 kb inversion clade</taxon>
        <taxon>dalbergioids sensu lato</taxon>
        <taxon>Dalbergieae</taxon>
        <taxon>Pterocarpus clade</taxon>
        <taxon>Stylosanthes</taxon>
    </lineage>
</organism>
<evidence type="ECO:0000313" key="1">
    <source>
        <dbReference type="EMBL" id="MED6205432.1"/>
    </source>
</evidence>
<dbReference type="Proteomes" id="UP001341840">
    <property type="component" value="Unassembled WGS sequence"/>
</dbReference>
<sequence>MTEVDLGFGSHDFEELNAAEDGDLVFGGHDSEDLLLVDGLDGYAVTGVDVASVVDLVEGSMAKELSNLKSAFVVDCGMLGVSVAKLYSGTQAL</sequence>
<keyword evidence="2" id="KW-1185">Reference proteome</keyword>
<name>A0ABU6Y5X1_9FABA</name>
<comment type="caution">
    <text evidence="1">The sequence shown here is derived from an EMBL/GenBank/DDBJ whole genome shotgun (WGS) entry which is preliminary data.</text>
</comment>
<evidence type="ECO:0000313" key="2">
    <source>
        <dbReference type="Proteomes" id="UP001341840"/>
    </source>
</evidence>
<dbReference type="EMBL" id="JASCZI010241707">
    <property type="protein sequence ID" value="MED6205432.1"/>
    <property type="molecule type" value="Genomic_DNA"/>
</dbReference>
<proteinExistence type="predicted"/>
<reference evidence="1 2" key="1">
    <citation type="journal article" date="2023" name="Plants (Basel)">
        <title>Bridging the Gap: Combining Genomics and Transcriptomics Approaches to Understand Stylosanthes scabra, an Orphan Legume from the Brazilian Caatinga.</title>
        <authorList>
            <person name="Ferreira-Neto J.R.C."/>
            <person name="da Silva M.D."/>
            <person name="Binneck E."/>
            <person name="de Melo N.F."/>
            <person name="da Silva R.H."/>
            <person name="de Melo A.L.T.M."/>
            <person name="Pandolfi V."/>
            <person name="Bustamante F.O."/>
            <person name="Brasileiro-Vidal A.C."/>
            <person name="Benko-Iseppon A.M."/>
        </authorList>
    </citation>
    <scope>NUCLEOTIDE SEQUENCE [LARGE SCALE GENOMIC DNA]</scope>
    <source>
        <tissue evidence="1">Leaves</tissue>
    </source>
</reference>